<evidence type="ECO:0000256" key="1">
    <source>
        <dbReference type="ARBA" id="ARBA00008348"/>
    </source>
</evidence>
<organism evidence="6 7">
    <name type="scientific">Calothrix parietina FACHB-288</name>
    <dbReference type="NCBI Taxonomy" id="2692896"/>
    <lineage>
        <taxon>Bacteria</taxon>
        <taxon>Bacillati</taxon>
        <taxon>Cyanobacteriota</taxon>
        <taxon>Cyanophyceae</taxon>
        <taxon>Nostocales</taxon>
        <taxon>Calotrichaceae</taxon>
        <taxon>Calothrix</taxon>
    </lineage>
</organism>
<dbReference type="SMART" id="SM00363">
    <property type="entry name" value="S4"/>
    <property type="match status" value="1"/>
</dbReference>
<dbReference type="InterPro" id="IPR036986">
    <property type="entry name" value="S4_RNA-bd_sf"/>
</dbReference>
<proteinExistence type="inferred from homology"/>
<dbReference type="CDD" id="cd02870">
    <property type="entry name" value="PseudoU_synth_RsuA_like"/>
    <property type="match status" value="1"/>
</dbReference>
<dbReference type="InterPro" id="IPR000748">
    <property type="entry name" value="PsdUridine_synth_RsuA/RluB/E/F"/>
</dbReference>
<dbReference type="InterPro" id="IPR020103">
    <property type="entry name" value="PsdUridine_synth_cat_dom_sf"/>
</dbReference>
<dbReference type="Pfam" id="PF00849">
    <property type="entry name" value="PseudoU_synth_2"/>
    <property type="match status" value="1"/>
</dbReference>
<dbReference type="InterPro" id="IPR018496">
    <property type="entry name" value="PsdUridine_synth_RsuA/RluB_CS"/>
</dbReference>
<dbReference type="Pfam" id="PF01479">
    <property type="entry name" value="S4"/>
    <property type="match status" value="1"/>
</dbReference>
<dbReference type="EMBL" id="JACJQH010000026">
    <property type="protein sequence ID" value="MBD2197272.1"/>
    <property type="molecule type" value="Genomic_DNA"/>
</dbReference>
<dbReference type="Gene3D" id="3.30.70.580">
    <property type="entry name" value="Pseudouridine synthase I, catalytic domain, N-terminal subdomain"/>
    <property type="match status" value="1"/>
</dbReference>
<dbReference type="PROSITE" id="PS50889">
    <property type="entry name" value="S4"/>
    <property type="match status" value="1"/>
</dbReference>
<keyword evidence="7" id="KW-1185">Reference proteome</keyword>
<dbReference type="Gene3D" id="3.30.70.1560">
    <property type="entry name" value="Alpha-L RNA-binding motif"/>
    <property type="match status" value="1"/>
</dbReference>
<dbReference type="Gene3D" id="3.10.290.10">
    <property type="entry name" value="RNA-binding S4 domain"/>
    <property type="match status" value="1"/>
</dbReference>
<accession>A0ABR8AFE7</accession>
<reference evidence="6 7" key="1">
    <citation type="journal article" date="2020" name="ISME J.">
        <title>Comparative genomics reveals insights into cyanobacterial evolution and habitat adaptation.</title>
        <authorList>
            <person name="Chen M.Y."/>
            <person name="Teng W.K."/>
            <person name="Zhao L."/>
            <person name="Hu C.X."/>
            <person name="Zhou Y.K."/>
            <person name="Han B.P."/>
            <person name="Song L.R."/>
            <person name="Shu W.S."/>
        </authorList>
    </citation>
    <scope>NUCLEOTIDE SEQUENCE [LARGE SCALE GENOMIC DNA]</scope>
    <source>
        <strain evidence="6 7">FACHB-288</strain>
    </source>
</reference>
<dbReference type="CDD" id="cd00165">
    <property type="entry name" value="S4"/>
    <property type="match status" value="1"/>
</dbReference>
<evidence type="ECO:0000313" key="7">
    <source>
        <dbReference type="Proteomes" id="UP000658514"/>
    </source>
</evidence>
<dbReference type="InterPro" id="IPR006145">
    <property type="entry name" value="PsdUridine_synth_RsuA/RluA"/>
</dbReference>
<gene>
    <name evidence="6" type="ORF">H6G24_17480</name>
</gene>
<keyword evidence="3" id="KW-0694">RNA-binding</keyword>
<evidence type="ECO:0000259" key="5">
    <source>
        <dbReference type="SMART" id="SM00363"/>
    </source>
</evidence>
<keyword evidence="2 4" id="KW-0413">Isomerase</keyword>
<dbReference type="SUPFAM" id="SSF55174">
    <property type="entry name" value="Alpha-L RNA-binding motif"/>
    <property type="match status" value="1"/>
</dbReference>
<dbReference type="InterPro" id="IPR042092">
    <property type="entry name" value="PsdUridine_s_RsuA/RluB/E/F_cat"/>
</dbReference>
<comment type="caution">
    <text evidence="6">The sequence shown here is derived from an EMBL/GenBank/DDBJ whole genome shotgun (WGS) entry which is preliminary data.</text>
</comment>
<evidence type="ECO:0000256" key="2">
    <source>
        <dbReference type="ARBA" id="ARBA00023235"/>
    </source>
</evidence>
<evidence type="ECO:0000313" key="6">
    <source>
        <dbReference type="EMBL" id="MBD2197272.1"/>
    </source>
</evidence>
<protein>
    <recommendedName>
        <fullName evidence="4">Pseudouridine synthase</fullName>
        <ecNumber evidence="4">5.4.99.-</ecNumber>
    </recommendedName>
</protein>
<feature type="domain" description="RNA-binding S4" evidence="5">
    <location>
        <begin position="3"/>
        <end position="62"/>
    </location>
</feature>
<name>A0ABR8AFE7_9CYAN</name>
<dbReference type="InterPro" id="IPR002942">
    <property type="entry name" value="S4_RNA-bd"/>
</dbReference>
<dbReference type="PROSITE" id="PS01149">
    <property type="entry name" value="PSI_RSU"/>
    <property type="match status" value="1"/>
</dbReference>
<dbReference type="NCBIfam" id="TIGR00093">
    <property type="entry name" value="pseudouridine synthase"/>
    <property type="match status" value="1"/>
</dbReference>
<evidence type="ECO:0000256" key="3">
    <source>
        <dbReference type="PROSITE-ProRule" id="PRU00182"/>
    </source>
</evidence>
<dbReference type="PANTHER" id="PTHR47683:SF2">
    <property type="entry name" value="RNA-BINDING S4 DOMAIN-CONTAINING PROTEIN"/>
    <property type="match status" value="1"/>
</dbReference>
<dbReference type="Proteomes" id="UP000658514">
    <property type="component" value="Unassembled WGS sequence"/>
</dbReference>
<dbReference type="PANTHER" id="PTHR47683">
    <property type="entry name" value="PSEUDOURIDINE SYNTHASE FAMILY PROTEIN-RELATED"/>
    <property type="match status" value="1"/>
</dbReference>
<comment type="similarity">
    <text evidence="1 4">Belongs to the pseudouridine synthase RsuA family.</text>
</comment>
<evidence type="ECO:0000256" key="4">
    <source>
        <dbReference type="RuleBase" id="RU003887"/>
    </source>
</evidence>
<dbReference type="SUPFAM" id="SSF55120">
    <property type="entry name" value="Pseudouridine synthase"/>
    <property type="match status" value="1"/>
</dbReference>
<dbReference type="InterPro" id="IPR050343">
    <property type="entry name" value="RsuA_PseudoU_synthase"/>
</dbReference>
<dbReference type="InterPro" id="IPR020094">
    <property type="entry name" value="TruA/RsuA/RluB/E/F_N"/>
</dbReference>
<sequence>MEARLQKVLAQWGIASRREAEEMIRRSRVRINGVLAHIGQKVDPEKDKITVDGKPVVSKQRPAPIYLLLNKPAGVVSTCYDPQGRTTVLDLLPKELRSGSGIHPVGRLDTESTGALLLTNDGDLTFALTHPSHSVPKTYRVVVKGHPPEELLQMWRQGVILDGRRTRPAEVRLIESLNAQSCLEIVLKEGRNRQIRRIAEQLGYPVIKLHRTAIGLIKLQVPKQPYLKEGKYRSLRNDEMRFLQQQIKHIPITDSAELRSVTTHEMVQQEG</sequence>
<dbReference type="RefSeq" id="WP_190544150.1">
    <property type="nucleotide sequence ID" value="NZ_CAWPNO010000058.1"/>
</dbReference>
<dbReference type="EC" id="5.4.99.-" evidence="4"/>